<name>A0A7U4E946_RUNSL</name>
<dbReference type="AlphaFoldDB" id="A0A7U4E946"/>
<keyword evidence="1" id="KW-0812">Transmembrane</keyword>
<proteinExistence type="predicted"/>
<reference evidence="4" key="1">
    <citation type="submission" date="2011-06" db="EMBL/GenBank/DDBJ databases">
        <title>The complete genome of plasmid 3 of Runella slithyformis DSM 19594.</title>
        <authorList>
            <consortium name="US DOE Joint Genome Institute (JGI-PGF)"/>
            <person name="Lucas S."/>
            <person name="Han J."/>
            <person name="Lapidus A."/>
            <person name="Bruce D."/>
            <person name="Goodwin L."/>
            <person name="Pitluck S."/>
            <person name="Peters L."/>
            <person name="Kyrpides N."/>
            <person name="Mavromatis K."/>
            <person name="Ivanova N."/>
            <person name="Ovchinnikova G."/>
            <person name="Zhang X."/>
            <person name="Misra M."/>
            <person name="Detter J.C."/>
            <person name="Tapia R."/>
            <person name="Han C."/>
            <person name="Land M."/>
            <person name="Hauser L."/>
            <person name="Markowitz V."/>
            <person name="Cheng J.-F."/>
            <person name="Hugenholtz P."/>
            <person name="Woyke T."/>
            <person name="Wu D."/>
            <person name="Tindall B."/>
            <person name="Faehrich R."/>
            <person name="Brambilla E."/>
            <person name="Klenk H.-P."/>
            <person name="Eisen J.A."/>
        </authorList>
    </citation>
    <scope>NUCLEOTIDE SEQUENCE [LARGE SCALE GENOMIC DNA]</scope>
    <source>
        <strain evidence="4">ATCC 29530 / DSM 19594 / LMG 11500 / NCIMB 11436 / LSU 4</strain>
        <plasmid evidence="4">pRUNSL03</plasmid>
    </source>
</reference>
<keyword evidence="1" id="KW-1133">Transmembrane helix</keyword>
<dbReference type="GO" id="GO:0016020">
    <property type="term" value="C:membrane"/>
    <property type="evidence" value="ECO:0007669"/>
    <property type="project" value="UniProtKB-SubCell"/>
</dbReference>
<feature type="transmembrane region" description="Helical" evidence="1">
    <location>
        <begin position="38"/>
        <end position="57"/>
    </location>
</feature>
<feature type="transmembrane region" description="Helical" evidence="1">
    <location>
        <begin position="232"/>
        <end position="252"/>
    </location>
</feature>
<geneLocation type="plasmid" evidence="3 4">
    <name>pRUNSL03</name>
</geneLocation>
<evidence type="ECO:0000313" key="3">
    <source>
        <dbReference type="EMBL" id="AEI52134.1"/>
    </source>
</evidence>
<reference evidence="3 4" key="2">
    <citation type="journal article" date="2012" name="Stand. Genomic Sci.">
        <title>Complete genome sequence of the aquatic bacterium Runella slithyformis type strain (LSU 4(T)).</title>
        <authorList>
            <person name="Copeland A."/>
            <person name="Zhang X."/>
            <person name="Misra M."/>
            <person name="Lapidus A."/>
            <person name="Nolan M."/>
            <person name="Lucas S."/>
            <person name="Deshpande S."/>
            <person name="Cheng J.F."/>
            <person name="Tapia R."/>
            <person name="Goodwin L.A."/>
            <person name="Pitluck S."/>
            <person name="Liolios K."/>
            <person name="Pagani I."/>
            <person name="Ivanova N."/>
            <person name="Mikhailova N."/>
            <person name="Pati A."/>
            <person name="Chen A."/>
            <person name="Palaniappan K."/>
            <person name="Land M."/>
            <person name="Hauser L."/>
            <person name="Pan C."/>
            <person name="Jeffries C.D."/>
            <person name="Detter J.C."/>
            <person name="Brambilla E.M."/>
            <person name="Rohde M."/>
            <person name="Djao O.D."/>
            <person name="Goker M."/>
            <person name="Sikorski J."/>
            <person name="Tindall B.J."/>
            <person name="Woyke T."/>
            <person name="Bristow J."/>
            <person name="Eisen J.A."/>
            <person name="Markowitz V."/>
            <person name="Hugenholtz P."/>
            <person name="Kyrpides N.C."/>
            <person name="Klenk H.P."/>
            <person name="Mavromatis K."/>
        </authorList>
    </citation>
    <scope>NUCLEOTIDE SEQUENCE [LARGE SCALE GENOMIC DNA]</scope>
    <source>
        <strain evidence="4">ATCC 29530 / DSM 19594 / LMG 11500 / NCIMB 11436 / LSU 4</strain>
    </source>
</reference>
<dbReference type="EMBL" id="CP002862">
    <property type="protein sequence ID" value="AEI52134.1"/>
    <property type="molecule type" value="Genomic_DNA"/>
</dbReference>
<keyword evidence="1" id="KW-0472">Membrane</keyword>
<gene>
    <name evidence="3" type="ordered locus">Runsl_5837</name>
</gene>
<feature type="transmembrane region" description="Helical" evidence="1">
    <location>
        <begin position="202"/>
        <end position="220"/>
    </location>
</feature>
<keyword evidence="3" id="KW-0614">Plasmid</keyword>
<keyword evidence="4" id="KW-1185">Reference proteome</keyword>
<protein>
    <recommendedName>
        <fullName evidence="2">Conjugative transposon TraJ C-terminal domain-containing protein</fullName>
    </recommendedName>
</protein>
<dbReference type="GO" id="GO:0030255">
    <property type="term" value="P:protein secretion by the type IV secretion system"/>
    <property type="evidence" value="ECO:0007669"/>
    <property type="project" value="InterPro"/>
</dbReference>
<feature type="transmembrane region" description="Helical" evidence="1">
    <location>
        <begin position="174"/>
        <end position="196"/>
    </location>
</feature>
<dbReference type="Pfam" id="PF07863">
    <property type="entry name" value="CtnDOT_TraJ"/>
    <property type="match status" value="1"/>
</dbReference>
<accession>A0A7U4E946</accession>
<feature type="transmembrane region" description="Helical" evidence="1">
    <location>
        <begin position="277"/>
        <end position="294"/>
    </location>
</feature>
<evidence type="ECO:0000256" key="1">
    <source>
        <dbReference type="SAM" id="Phobius"/>
    </source>
</evidence>
<dbReference type="InterPro" id="IPR012424">
    <property type="entry name" value="Conjugative_transposon_TraJ_C"/>
</dbReference>
<dbReference type="Proteomes" id="UP000000493">
    <property type="component" value="Plasmid pRUNSL03"/>
</dbReference>
<dbReference type="KEGG" id="rsi:Runsl_5837"/>
<sequence length="347" mass="39221">MYDPWLLKKMESLLTIISELYDKQIPMATAMSESIEKYVRAFAAIGALIYIFGRVIMQIANNQDIEVFSLLRPFVIFLLINSASLICNALDSFGTLVRNQVNSGNLQIAERVAALNDKIQEKIDRKWEEIRTKPELYKDAFGTNQTDDEFMGTDFVIDFKIAFAKAEESFKFQLLSVIQTILLALMYIAESCLLLISISYRLVLRMGFPITIALTIFPGFTQTFANWAGRYINFAILPAVAAMYSRISFSLVETYLNYYNPEEAVQGMGAEMQQPEYLGLAFMSLLFLSLIGYIQVPSMSNMLVTVGGVGQIFQAPNRTVMGAGDATQRAGKNIQTYMHERFNRTKK</sequence>
<feature type="domain" description="Conjugative transposon TraJ C-terminal" evidence="2">
    <location>
        <begin position="9"/>
        <end position="343"/>
    </location>
</feature>
<organism evidence="3 4">
    <name type="scientific">Runella slithyformis (strain ATCC 29530 / DSM 19594 / LMG 11500 / NCIMB 11436 / LSU 4)</name>
    <dbReference type="NCBI Taxonomy" id="761193"/>
    <lineage>
        <taxon>Bacteria</taxon>
        <taxon>Pseudomonadati</taxon>
        <taxon>Bacteroidota</taxon>
        <taxon>Cytophagia</taxon>
        <taxon>Cytophagales</taxon>
        <taxon>Spirosomataceae</taxon>
        <taxon>Runella</taxon>
    </lineage>
</organism>
<evidence type="ECO:0000313" key="4">
    <source>
        <dbReference type="Proteomes" id="UP000000493"/>
    </source>
</evidence>
<feature type="transmembrane region" description="Helical" evidence="1">
    <location>
        <begin position="69"/>
        <end position="90"/>
    </location>
</feature>
<evidence type="ECO:0000259" key="2">
    <source>
        <dbReference type="Pfam" id="PF07863"/>
    </source>
</evidence>